<dbReference type="PANTHER" id="PTHR23531:SF1">
    <property type="entry name" value="QUINOLENE RESISTANCE PROTEIN NORA"/>
    <property type="match status" value="1"/>
</dbReference>
<evidence type="ECO:0000256" key="4">
    <source>
        <dbReference type="SAM" id="Phobius"/>
    </source>
</evidence>
<dbReference type="InterPro" id="IPR036259">
    <property type="entry name" value="MFS_trans_sf"/>
</dbReference>
<dbReference type="RefSeq" id="WP_073402861.1">
    <property type="nucleotide sequence ID" value="NZ_FQTV01000013.1"/>
</dbReference>
<feature type="transmembrane region" description="Helical" evidence="4">
    <location>
        <begin position="12"/>
        <end position="32"/>
    </location>
</feature>
<accession>A0A1M5EC39</accession>
<feature type="transmembrane region" description="Helical" evidence="4">
    <location>
        <begin position="113"/>
        <end position="133"/>
    </location>
</feature>
<evidence type="ECO:0000313" key="7">
    <source>
        <dbReference type="Proteomes" id="UP000184509"/>
    </source>
</evidence>
<dbReference type="Proteomes" id="UP000184509">
    <property type="component" value="Unassembled WGS sequence"/>
</dbReference>
<dbReference type="STRING" id="1297750.SAMN05444405_11381"/>
<dbReference type="OrthoDB" id="1067151at2"/>
<proteinExistence type="predicted"/>
<dbReference type="SUPFAM" id="SSF103473">
    <property type="entry name" value="MFS general substrate transporter"/>
    <property type="match status" value="1"/>
</dbReference>
<feature type="transmembrane region" description="Helical" evidence="4">
    <location>
        <begin position="52"/>
        <end position="72"/>
    </location>
</feature>
<evidence type="ECO:0000256" key="2">
    <source>
        <dbReference type="ARBA" id="ARBA00022989"/>
    </source>
</evidence>
<keyword evidence="7" id="KW-1185">Reference proteome</keyword>
<dbReference type="Pfam" id="PF07690">
    <property type="entry name" value="MFS_1"/>
    <property type="match status" value="1"/>
</dbReference>
<dbReference type="AlphaFoldDB" id="A0A1M5EC39"/>
<evidence type="ECO:0000256" key="3">
    <source>
        <dbReference type="ARBA" id="ARBA00023136"/>
    </source>
</evidence>
<organism evidence="6 7">
    <name type="scientific">Bacteroides luti</name>
    <dbReference type="NCBI Taxonomy" id="1297750"/>
    <lineage>
        <taxon>Bacteria</taxon>
        <taxon>Pseudomonadati</taxon>
        <taxon>Bacteroidota</taxon>
        <taxon>Bacteroidia</taxon>
        <taxon>Bacteroidales</taxon>
        <taxon>Bacteroidaceae</taxon>
        <taxon>Bacteroides</taxon>
    </lineage>
</organism>
<keyword evidence="1 4" id="KW-0812">Transmembrane</keyword>
<sequence>MYTVSTAKLWTSNFVWAYISNFLLFVSLYMFLPILPMYMVAKFPSTTLGEAGIVLALFAGAMFLVGPFYSYIIDTYKRKDVCMFSFLTVIAIVGGYSLIGCLFWMAVLRIIQGALFGITTATSSTVAIDITSTTRRSEGNIHFNWAGRLGMAFGPMFGLLLFSFSDLQTVLYASIAAGFAGFLCMAIIKVPFRAPIGAKAFSTDRFLLSRGWVTSGNLVLISIIFGMLISTINVYAASINLQYVTIRFFGAIGFGFILAMIANRVVFVEADFRARIVSGLILIILSLLLLITHYNEISLITSGVLIGLGFGLAASDFLVLFVNLSEHCQRGTANTNYLLAWEVGVGIGVALGCNLVESGSYMIVFQVGIIFAVIALLYFLLFTTKHFVKNKKR</sequence>
<gene>
    <name evidence="6" type="ORF">SAMN05444405_11381</name>
</gene>
<feature type="transmembrane region" description="Helical" evidence="4">
    <location>
        <begin position="274"/>
        <end position="294"/>
    </location>
</feature>
<reference evidence="6 7" key="1">
    <citation type="submission" date="2016-11" db="EMBL/GenBank/DDBJ databases">
        <authorList>
            <person name="Jaros S."/>
            <person name="Januszkiewicz K."/>
            <person name="Wedrychowicz H."/>
        </authorList>
    </citation>
    <scope>NUCLEOTIDE SEQUENCE [LARGE SCALE GENOMIC DNA]</scope>
    <source>
        <strain evidence="6 7">DSM 26991</strain>
    </source>
</reference>
<feature type="transmembrane region" description="Helical" evidence="4">
    <location>
        <begin position="241"/>
        <end position="262"/>
    </location>
</feature>
<evidence type="ECO:0000259" key="5">
    <source>
        <dbReference type="PROSITE" id="PS50850"/>
    </source>
</evidence>
<keyword evidence="3 4" id="KW-0472">Membrane</keyword>
<evidence type="ECO:0000256" key="1">
    <source>
        <dbReference type="ARBA" id="ARBA00022692"/>
    </source>
</evidence>
<name>A0A1M5EC39_9BACE</name>
<dbReference type="Gene3D" id="1.20.1250.20">
    <property type="entry name" value="MFS general substrate transporter like domains"/>
    <property type="match status" value="1"/>
</dbReference>
<feature type="transmembrane region" description="Helical" evidence="4">
    <location>
        <begin position="84"/>
        <end position="107"/>
    </location>
</feature>
<feature type="transmembrane region" description="Helical" evidence="4">
    <location>
        <begin position="336"/>
        <end position="357"/>
    </location>
</feature>
<protein>
    <submittedName>
        <fullName evidence="6">Predicted arabinose efflux permease, MFS family</fullName>
    </submittedName>
</protein>
<feature type="transmembrane region" description="Helical" evidence="4">
    <location>
        <begin position="363"/>
        <end position="383"/>
    </location>
</feature>
<feature type="domain" description="Major facilitator superfamily (MFS) profile" evidence="5">
    <location>
        <begin position="170"/>
        <end position="393"/>
    </location>
</feature>
<keyword evidence="2 4" id="KW-1133">Transmembrane helix</keyword>
<feature type="transmembrane region" description="Helical" evidence="4">
    <location>
        <begin position="212"/>
        <end position="235"/>
    </location>
</feature>
<feature type="transmembrane region" description="Helical" evidence="4">
    <location>
        <begin position="300"/>
        <end position="324"/>
    </location>
</feature>
<dbReference type="InterPro" id="IPR052714">
    <property type="entry name" value="MFS_Exporter"/>
</dbReference>
<feature type="transmembrane region" description="Helical" evidence="4">
    <location>
        <begin position="145"/>
        <end position="164"/>
    </location>
</feature>
<dbReference type="PROSITE" id="PS50850">
    <property type="entry name" value="MFS"/>
    <property type="match status" value="1"/>
</dbReference>
<dbReference type="EMBL" id="FQTV01000013">
    <property type="protein sequence ID" value="SHF76843.1"/>
    <property type="molecule type" value="Genomic_DNA"/>
</dbReference>
<dbReference type="PANTHER" id="PTHR23531">
    <property type="entry name" value="QUINOLENE RESISTANCE PROTEIN NORA"/>
    <property type="match status" value="1"/>
</dbReference>
<dbReference type="InterPro" id="IPR020846">
    <property type="entry name" value="MFS_dom"/>
</dbReference>
<dbReference type="GO" id="GO:0022857">
    <property type="term" value="F:transmembrane transporter activity"/>
    <property type="evidence" value="ECO:0007669"/>
    <property type="project" value="InterPro"/>
</dbReference>
<feature type="transmembrane region" description="Helical" evidence="4">
    <location>
        <begin position="170"/>
        <end position="192"/>
    </location>
</feature>
<dbReference type="InterPro" id="IPR011701">
    <property type="entry name" value="MFS"/>
</dbReference>
<evidence type="ECO:0000313" key="6">
    <source>
        <dbReference type="EMBL" id="SHF76843.1"/>
    </source>
</evidence>